<dbReference type="GO" id="GO:0004540">
    <property type="term" value="F:RNA nuclease activity"/>
    <property type="evidence" value="ECO:0007669"/>
    <property type="project" value="InterPro"/>
</dbReference>
<dbReference type="PANTHER" id="PTHR14379">
    <property type="entry name" value="LIMKAIN B LKAP"/>
    <property type="match status" value="1"/>
</dbReference>
<feature type="compositionally biased region" description="Polar residues" evidence="1">
    <location>
        <begin position="259"/>
        <end position="278"/>
    </location>
</feature>
<feature type="domain" description="NYN" evidence="2">
    <location>
        <begin position="7"/>
        <end position="150"/>
    </location>
</feature>
<organism evidence="3 4">
    <name type="scientific">Collybiopsis luxurians FD-317 M1</name>
    <dbReference type="NCBI Taxonomy" id="944289"/>
    <lineage>
        <taxon>Eukaryota</taxon>
        <taxon>Fungi</taxon>
        <taxon>Dikarya</taxon>
        <taxon>Basidiomycota</taxon>
        <taxon>Agaricomycotina</taxon>
        <taxon>Agaricomycetes</taxon>
        <taxon>Agaricomycetidae</taxon>
        <taxon>Agaricales</taxon>
        <taxon>Marasmiineae</taxon>
        <taxon>Omphalotaceae</taxon>
        <taxon>Collybiopsis</taxon>
        <taxon>Collybiopsis luxurians</taxon>
    </lineage>
</organism>
<feature type="region of interest" description="Disordered" evidence="1">
    <location>
        <begin position="259"/>
        <end position="341"/>
    </location>
</feature>
<feature type="compositionally biased region" description="Basic and acidic residues" evidence="1">
    <location>
        <begin position="484"/>
        <end position="502"/>
    </location>
</feature>
<dbReference type="Proteomes" id="UP000053593">
    <property type="component" value="Unassembled WGS sequence"/>
</dbReference>
<accession>A0A0D0D4F5</accession>
<dbReference type="PANTHER" id="PTHR14379:SF3">
    <property type="entry name" value="MEIOSIS REGULATOR AND MRNA STABILITY FACTOR 1"/>
    <property type="match status" value="1"/>
</dbReference>
<name>A0A0D0D4F5_9AGAR</name>
<feature type="compositionally biased region" description="Basic residues" evidence="1">
    <location>
        <begin position="566"/>
        <end position="575"/>
    </location>
</feature>
<dbReference type="GO" id="GO:0010468">
    <property type="term" value="P:regulation of gene expression"/>
    <property type="evidence" value="ECO:0007669"/>
    <property type="project" value="InterPro"/>
</dbReference>
<feature type="compositionally biased region" description="Low complexity" evidence="1">
    <location>
        <begin position="331"/>
        <end position="341"/>
    </location>
</feature>
<feature type="region of interest" description="Disordered" evidence="1">
    <location>
        <begin position="482"/>
        <end position="531"/>
    </location>
</feature>
<evidence type="ECO:0000313" key="4">
    <source>
        <dbReference type="Proteomes" id="UP000053593"/>
    </source>
</evidence>
<evidence type="ECO:0000256" key="1">
    <source>
        <dbReference type="SAM" id="MobiDB-lite"/>
    </source>
</evidence>
<gene>
    <name evidence="3" type="ORF">GYMLUDRAFT_259249</name>
</gene>
<feature type="compositionally biased region" description="Polar residues" evidence="1">
    <location>
        <begin position="197"/>
        <end position="206"/>
    </location>
</feature>
<sequence>MGFDHNKAGIFWDSENCSAPLSLSGYDIAQYIQKIGLISGIIKSFKAYTQISKKGLSRKATKQRIQLRDSGVSVIDCPHGDRKNAVDMMIIADIWAFAMDNPPSLSTTTTIIIVSGDGDYSYTLSSLRGRGYKIIVVAPSQCHQSIREQATMLFSWESIKKKVRQTKNVVQVSTASKAGSDTAKLKASASIDITKPLSPSQTPRTLGSSSGSSSRSQNSSGFSRASKTRFEGKSSSAKVFSAFNWSVTSPDRLQTWRNLNMGQRGGTNSVRDSPSSPTAPLAFAKQSQGGVGVARPSPPCHQSNSPSLDALTPPPPRPRTAETMDPDSNQESESTSDASASAIRVASAGSNCGVSEMEKPDLCAMSQSRIDSLMADGDVMSTPVNPTSYDGDCGPCIGATMEARKEGSSSGGLLSLPPIPCTKSPTLSLCETAMERSFESAPLLPTTSPIRLTLEEWPLLACSAAPRQSASPEFVPALPLASEVKPKPESPKRLPKLNKKDSPPLLSSCETSVERPPESAPPLPKTSFIRPTSEEQPVLAFSSASSLSISPEIVPALPSALEVKSKPKSPKRLPKLNKEDSPLVPPPRAPPVDDIPQYFFPLVQHLERRRLLNEYMPEKSKVASALIERDKEMYQKAGCNKFKDFAAKAEQMGLVTLGGEGRIKLRSEFYGKVGVKCQ</sequence>
<dbReference type="GO" id="GO:0005777">
    <property type="term" value="C:peroxisome"/>
    <property type="evidence" value="ECO:0007669"/>
    <property type="project" value="InterPro"/>
</dbReference>
<feature type="region of interest" description="Disordered" evidence="1">
    <location>
        <begin position="192"/>
        <end position="233"/>
    </location>
</feature>
<dbReference type="EMBL" id="KN834762">
    <property type="protein sequence ID" value="KIK64268.1"/>
    <property type="molecule type" value="Genomic_DNA"/>
</dbReference>
<evidence type="ECO:0000259" key="2">
    <source>
        <dbReference type="Pfam" id="PF01936"/>
    </source>
</evidence>
<dbReference type="AlphaFoldDB" id="A0A0D0D4F5"/>
<dbReference type="OrthoDB" id="549353at2759"/>
<feature type="compositionally biased region" description="Low complexity" evidence="1">
    <location>
        <begin position="207"/>
        <end position="225"/>
    </location>
</feature>
<feature type="region of interest" description="Disordered" evidence="1">
    <location>
        <begin position="562"/>
        <end position="585"/>
    </location>
</feature>
<dbReference type="Gene3D" id="3.40.50.1010">
    <property type="entry name" value="5'-nuclease"/>
    <property type="match status" value="1"/>
</dbReference>
<dbReference type="InterPro" id="IPR021139">
    <property type="entry name" value="NYN"/>
</dbReference>
<dbReference type="GO" id="GO:1905762">
    <property type="term" value="F:CCR4-NOT complex binding"/>
    <property type="evidence" value="ECO:0007669"/>
    <property type="project" value="TreeGrafter"/>
</dbReference>
<reference evidence="3 4" key="1">
    <citation type="submission" date="2014-04" db="EMBL/GenBank/DDBJ databases">
        <title>Evolutionary Origins and Diversification of the Mycorrhizal Mutualists.</title>
        <authorList>
            <consortium name="DOE Joint Genome Institute"/>
            <consortium name="Mycorrhizal Genomics Consortium"/>
            <person name="Kohler A."/>
            <person name="Kuo A."/>
            <person name="Nagy L.G."/>
            <person name="Floudas D."/>
            <person name="Copeland A."/>
            <person name="Barry K.W."/>
            <person name="Cichocki N."/>
            <person name="Veneault-Fourrey C."/>
            <person name="LaButti K."/>
            <person name="Lindquist E.A."/>
            <person name="Lipzen A."/>
            <person name="Lundell T."/>
            <person name="Morin E."/>
            <person name="Murat C."/>
            <person name="Riley R."/>
            <person name="Ohm R."/>
            <person name="Sun H."/>
            <person name="Tunlid A."/>
            <person name="Henrissat B."/>
            <person name="Grigoriev I.V."/>
            <person name="Hibbett D.S."/>
            <person name="Martin F."/>
        </authorList>
    </citation>
    <scope>NUCLEOTIDE SEQUENCE [LARGE SCALE GENOMIC DNA]</scope>
    <source>
        <strain evidence="3 4">FD-317 M1</strain>
    </source>
</reference>
<protein>
    <recommendedName>
        <fullName evidence="2">NYN domain-containing protein</fullName>
    </recommendedName>
</protein>
<dbReference type="Pfam" id="PF01936">
    <property type="entry name" value="NYN"/>
    <property type="match status" value="1"/>
</dbReference>
<dbReference type="HOGENOM" id="CLU_019899_1_0_1"/>
<proteinExistence type="predicted"/>
<keyword evidence="4" id="KW-1185">Reference proteome</keyword>
<evidence type="ECO:0000313" key="3">
    <source>
        <dbReference type="EMBL" id="KIK64268.1"/>
    </source>
</evidence>
<dbReference type="CDD" id="cd10910">
    <property type="entry name" value="PIN_limkain_b1_N_like"/>
    <property type="match status" value="1"/>
</dbReference>
<dbReference type="InterPro" id="IPR024768">
    <property type="entry name" value="Marf1"/>
</dbReference>